<gene>
    <name evidence="3" type="ORF">SAMN05216298_1419</name>
</gene>
<dbReference type="EMBL" id="FNGF01000002">
    <property type="protein sequence ID" value="SDK80082.1"/>
    <property type="molecule type" value="Genomic_DNA"/>
</dbReference>
<proteinExistence type="predicted"/>
<feature type="chain" id="PRO_5038620889" description="Copper(I)-binding protein" evidence="2">
    <location>
        <begin position="26"/>
        <end position="238"/>
    </location>
</feature>
<dbReference type="InterPro" id="IPR036182">
    <property type="entry name" value="PCuAC_sf"/>
</dbReference>
<protein>
    <recommendedName>
        <fullName evidence="5">Copper(I)-binding protein</fullName>
    </recommendedName>
</protein>
<dbReference type="Gene3D" id="2.60.40.1890">
    <property type="entry name" value="PCu(A)C copper chaperone"/>
    <property type="match status" value="1"/>
</dbReference>
<dbReference type="Proteomes" id="UP000198662">
    <property type="component" value="Unassembled WGS sequence"/>
</dbReference>
<keyword evidence="4" id="KW-1185">Reference proteome</keyword>
<sequence>MERRDARAGRRAAAGLVGAAALALALTGCGAGQHAETSRTQPAISGVDADAGDLVLRDLQIDFGANGSYPEGGQAPLRVWIGNKGETAVVLESVTSPDAAAVVLAAEIVMEEAPESPAGAETPSGDAAETPTGEATASPGDDASETPAGEDEEAVAEIVGEPDFTVEIPAGDFVRLTPTTGSFLLLDGLERDVDMGSGVELVFEFSNGETVEVLVPVGDPGTSGERSYFGDPHEPAAE</sequence>
<keyword evidence="2" id="KW-0732">Signal</keyword>
<evidence type="ECO:0000313" key="3">
    <source>
        <dbReference type="EMBL" id="SDK80082.1"/>
    </source>
</evidence>
<feature type="signal peptide" evidence="2">
    <location>
        <begin position="1"/>
        <end position="25"/>
    </location>
</feature>
<organism evidence="3 4">
    <name type="scientific">Glycomyces sambucus</name>
    <dbReference type="NCBI Taxonomy" id="380244"/>
    <lineage>
        <taxon>Bacteria</taxon>
        <taxon>Bacillati</taxon>
        <taxon>Actinomycetota</taxon>
        <taxon>Actinomycetes</taxon>
        <taxon>Glycomycetales</taxon>
        <taxon>Glycomycetaceae</taxon>
        <taxon>Glycomyces</taxon>
    </lineage>
</organism>
<reference evidence="4" key="1">
    <citation type="submission" date="2016-10" db="EMBL/GenBank/DDBJ databases">
        <authorList>
            <person name="Varghese N."/>
            <person name="Submissions S."/>
        </authorList>
    </citation>
    <scope>NUCLEOTIDE SEQUENCE [LARGE SCALE GENOMIC DNA]</scope>
    <source>
        <strain evidence="4">CGMCC 4.3147</strain>
    </source>
</reference>
<evidence type="ECO:0000313" key="4">
    <source>
        <dbReference type="Proteomes" id="UP000198662"/>
    </source>
</evidence>
<dbReference type="STRING" id="380244.SAMN05216298_1419"/>
<dbReference type="RefSeq" id="WP_091045236.1">
    <property type="nucleotide sequence ID" value="NZ_FNGF01000002.1"/>
</dbReference>
<evidence type="ECO:0008006" key="5">
    <source>
        <dbReference type="Google" id="ProtNLM"/>
    </source>
</evidence>
<accession>A0A1G9EV78</accession>
<feature type="region of interest" description="Disordered" evidence="1">
    <location>
        <begin position="113"/>
        <end position="153"/>
    </location>
</feature>
<dbReference type="OrthoDB" id="5188566at2"/>
<evidence type="ECO:0000256" key="2">
    <source>
        <dbReference type="SAM" id="SignalP"/>
    </source>
</evidence>
<name>A0A1G9EV78_9ACTN</name>
<dbReference type="AlphaFoldDB" id="A0A1G9EV78"/>
<feature type="region of interest" description="Disordered" evidence="1">
    <location>
        <begin position="218"/>
        <end position="238"/>
    </location>
</feature>
<dbReference type="SUPFAM" id="SSF110087">
    <property type="entry name" value="DR1885-like metal-binding protein"/>
    <property type="match status" value="1"/>
</dbReference>
<evidence type="ECO:0000256" key="1">
    <source>
        <dbReference type="SAM" id="MobiDB-lite"/>
    </source>
</evidence>
<feature type="compositionally biased region" description="Acidic residues" evidence="1">
    <location>
        <begin position="142"/>
        <end position="153"/>
    </location>
</feature>
<dbReference type="PROSITE" id="PS51257">
    <property type="entry name" value="PROKAR_LIPOPROTEIN"/>
    <property type="match status" value="1"/>
</dbReference>